<accession>A0A0V0IUW4</accession>
<reference evidence="1" key="1">
    <citation type="submission" date="2015-12" db="EMBL/GenBank/DDBJ databases">
        <title>Gene expression during late stages of embryo sac development: a critical building block for successful pollen-pistil interactions.</title>
        <authorList>
            <person name="Liu Y."/>
            <person name="Joly V."/>
            <person name="Sabar M."/>
            <person name="Matton D.P."/>
        </authorList>
    </citation>
    <scope>NUCLEOTIDE SEQUENCE</scope>
</reference>
<sequence>MHFNLSWGVCFARQLPQSLYFLFKDALLMFKTKKNIGFHGHHKFSPWLFRNNISTTYGKRISLSRDRGYYSFKNWEFIRKDRRHNRSLAKLGKDTVGMQRHVLECHLSPNYFLLILLAG</sequence>
<organism evidence="1">
    <name type="scientific">Solanum chacoense</name>
    <name type="common">Chaco potato</name>
    <dbReference type="NCBI Taxonomy" id="4108"/>
    <lineage>
        <taxon>Eukaryota</taxon>
        <taxon>Viridiplantae</taxon>
        <taxon>Streptophyta</taxon>
        <taxon>Embryophyta</taxon>
        <taxon>Tracheophyta</taxon>
        <taxon>Spermatophyta</taxon>
        <taxon>Magnoliopsida</taxon>
        <taxon>eudicotyledons</taxon>
        <taxon>Gunneridae</taxon>
        <taxon>Pentapetalae</taxon>
        <taxon>asterids</taxon>
        <taxon>lamiids</taxon>
        <taxon>Solanales</taxon>
        <taxon>Solanaceae</taxon>
        <taxon>Solanoideae</taxon>
        <taxon>Solaneae</taxon>
        <taxon>Solanum</taxon>
    </lineage>
</organism>
<evidence type="ECO:0000313" key="1">
    <source>
        <dbReference type="EMBL" id="JAP36138.1"/>
    </source>
</evidence>
<dbReference type="EMBL" id="GEDG01002254">
    <property type="protein sequence ID" value="JAP36138.1"/>
    <property type="molecule type" value="Transcribed_RNA"/>
</dbReference>
<proteinExistence type="predicted"/>
<name>A0A0V0IUW4_SOLCH</name>
<dbReference type="EMBL" id="GEDG01002604">
    <property type="protein sequence ID" value="JAP35791.1"/>
    <property type="molecule type" value="Transcribed_RNA"/>
</dbReference>
<protein>
    <submittedName>
        <fullName evidence="1">Putative ovule protein</fullName>
    </submittedName>
</protein>
<dbReference type="AlphaFoldDB" id="A0A0V0IUW4"/>